<keyword evidence="8" id="KW-0443">Lipid metabolism</keyword>
<keyword evidence="7 12" id="KW-1133">Transmembrane helix</keyword>
<feature type="transmembrane region" description="Helical" evidence="12">
    <location>
        <begin position="128"/>
        <end position="147"/>
    </location>
</feature>
<keyword evidence="9 12" id="KW-0472">Membrane</keyword>
<dbReference type="GO" id="GO:0005886">
    <property type="term" value="C:plasma membrane"/>
    <property type="evidence" value="ECO:0007669"/>
    <property type="project" value="UniProtKB-SubCell"/>
</dbReference>
<evidence type="ECO:0000256" key="7">
    <source>
        <dbReference type="ARBA" id="ARBA00022989"/>
    </source>
</evidence>
<evidence type="ECO:0000256" key="1">
    <source>
        <dbReference type="ARBA" id="ARBA00004651"/>
    </source>
</evidence>
<evidence type="ECO:0000313" key="13">
    <source>
        <dbReference type="EMBL" id="EKC51243.1"/>
    </source>
</evidence>
<name>K1S0T5_9ZZZZ</name>
<feature type="transmembrane region" description="Helical" evidence="12">
    <location>
        <begin position="7"/>
        <end position="27"/>
    </location>
</feature>
<sequence length="196" mass="21852">MSDKIRNLLVRTLSGAVLTVVVVGAVLWSQWSFGVLLLAILIGGMWEFYRMARREDIYPLKWLGLVTGTALFVASFLLAVSAEQVALLPRALSVLLWLLPVFILLIPLMFVCELFLKRARPAADVGATLGGVFYVAVPLSMMAYLPLLTGKGGWNPWVILAYIFIIWANDVFAYLVGVSVGRHHLYERISPNKSWE</sequence>
<comment type="caution">
    <text evidence="13">The sequence shown here is derived from an EMBL/GenBank/DDBJ whole genome shotgun (WGS) entry which is preliminary data.</text>
</comment>
<dbReference type="PANTHER" id="PTHR46382:SF1">
    <property type="entry name" value="PHOSPHATIDATE CYTIDYLYLTRANSFERASE"/>
    <property type="match status" value="1"/>
</dbReference>
<comment type="subcellular location">
    <subcellularLocation>
        <location evidence="1">Cell membrane</location>
        <topology evidence="1">Multi-pass membrane protein</topology>
    </subcellularLocation>
</comment>
<dbReference type="GO" id="GO:0016024">
    <property type="term" value="P:CDP-diacylglycerol biosynthetic process"/>
    <property type="evidence" value="ECO:0007669"/>
    <property type="project" value="TreeGrafter"/>
</dbReference>
<keyword evidence="11" id="KW-1208">Phospholipid metabolism</keyword>
<protein>
    <submittedName>
        <fullName evidence="13">Phosphatidate cytidylyltransferase</fullName>
        <ecNumber evidence="13">2.7.-.-</ecNumber>
    </submittedName>
</protein>
<reference evidence="13" key="1">
    <citation type="journal article" date="2013" name="Environ. Microbiol.">
        <title>Microbiota from the distal guts of lean and obese adolescents exhibit partial functional redundancy besides clear differences in community structure.</title>
        <authorList>
            <person name="Ferrer M."/>
            <person name="Ruiz A."/>
            <person name="Lanza F."/>
            <person name="Haange S.B."/>
            <person name="Oberbach A."/>
            <person name="Till H."/>
            <person name="Bargiela R."/>
            <person name="Campoy C."/>
            <person name="Segura M.T."/>
            <person name="Richter M."/>
            <person name="von Bergen M."/>
            <person name="Seifert J."/>
            <person name="Suarez A."/>
        </authorList>
    </citation>
    <scope>NUCLEOTIDE SEQUENCE</scope>
</reference>
<accession>K1S0T5</accession>
<proteinExistence type="predicted"/>
<dbReference type="PANTHER" id="PTHR46382">
    <property type="entry name" value="PHOSPHATIDATE CYTIDYLYLTRANSFERASE"/>
    <property type="match status" value="1"/>
</dbReference>
<evidence type="ECO:0000256" key="3">
    <source>
        <dbReference type="ARBA" id="ARBA00022516"/>
    </source>
</evidence>
<evidence type="ECO:0000256" key="10">
    <source>
        <dbReference type="ARBA" id="ARBA00023209"/>
    </source>
</evidence>
<dbReference type="Pfam" id="PF01148">
    <property type="entry name" value="CTP_transf_1"/>
    <property type="match status" value="1"/>
</dbReference>
<evidence type="ECO:0000256" key="4">
    <source>
        <dbReference type="ARBA" id="ARBA00022679"/>
    </source>
</evidence>
<feature type="transmembrane region" description="Helical" evidence="12">
    <location>
        <begin position="33"/>
        <end position="50"/>
    </location>
</feature>
<feature type="non-terminal residue" evidence="13">
    <location>
        <position position="196"/>
    </location>
</feature>
<feature type="transmembrane region" description="Helical" evidence="12">
    <location>
        <begin position="159"/>
        <end position="180"/>
    </location>
</feature>
<dbReference type="EC" id="2.7.-.-" evidence="13"/>
<evidence type="ECO:0000256" key="8">
    <source>
        <dbReference type="ARBA" id="ARBA00023098"/>
    </source>
</evidence>
<gene>
    <name evidence="13" type="ORF">OBE_13701</name>
</gene>
<evidence type="ECO:0000256" key="5">
    <source>
        <dbReference type="ARBA" id="ARBA00022692"/>
    </source>
</evidence>
<keyword evidence="5 12" id="KW-0812">Transmembrane</keyword>
<keyword evidence="6 13" id="KW-0548">Nucleotidyltransferase</keyword>
<dbReference type="EMBL" id="AJWZ01009465">
    <property type="protein sequence ID" value="EKC51243.1"/>
    <property type="molecule type" value="Genomic_DNA"/>
</dbReference>
<evidence type="ECO:0000256" key="2">
    <source>
        <dbReference type="ARBA" id="ARBA00022475"/>
    </source>
</evidence>
<evidence type="ECO:0000256" key="11">
    <source>
        <dbReference type="ARBA" id="ARBA00023264"/>
    </source>
</evidence>
<keyword evidence="3" id="KW-0444">Lipid biosynthesis</keyword>
<evidence type="ECO:0000256" key="9">
    <source>
        <dbReference type="ARBA" id="ARBA00023136"/>
    </source>
</evidence>
<keyword evidence="10" id="KW-0594">Phospholipid biosynthesis</keyword>
<dbReference type="GO" id="GO:0004605">
    <property type="term" value="F:phosphatidate cytidylyltransferase activity"/>
    <property type="evidence" value="ECO:0007669"/>
    <property type="project" value="TreeGrafter"/>
</dbReference>
<feature type="transmembrane region" description="Helical" evidence="12">
    <location>
        <begin position="62"/>
        <end position="82"/>
    </location>
</feature>
<keyword evidence="4 13" id="KW-0808">Transferase</keyword>
<organism evidence="13">
    <name type="scientific">human gut metagenome</name>
    <dbReference type="NCBI Taxonomy" id="408170"/>
    <lineage>
        <taxon>unclassified sequences</taxon>
        <taxon>metagenomes</taxon>
        <taxon>organismal metagenomes</taxon>
    </lineage>
</organism>
<dbReference type="AlphaFoldDB" id="K1S0T5"/>
<evidence type="ECO:0000256" key="12">
    <source>
        <dbReference type="SAM" id="Phobius"/>
    </source>
</evidence>
<feature type="transmembrane region" description="Helical" evidence="12">
    <location>
        <begin position="94"/>
        <end position="116"/>
    </location>
</feature>
<evidence type="ECO:0000256" key="6">
    <source>
        <dbReference type="ARBA" id="ARBA00022695"/>
    </source>
</evidence>
<keyword evidence="2" id="KW-1003">Cell membrane</keyword>